<dbReference type="AlphaFoldDB" id="A0A180G5K8"/>
<feature type="compositionally biased region" description="Low complexity" evidence="1">
    <location>
        <begin position="72"/>
        <end position="83"/>
    </location>
</feature>
<organism evidence="2">
    <name type="scientific">Puccinia triticina (isolate 1-1 / race 1 (BBBD))</name>
    <name type="common">Brown leaf rust fungus</name>
    <dbReference type="NCBI Taxonomy" id="630390"/>
    <lineage>
        <taxon>Eukaryota</taxon>
        <taxon>Fungi</taxon>
        <taxon>Dikarya</taxon>
        <taxon>Basidiomycota</taxon>
        <taxon>Pucciniomycotina</taxon>
        <taxon>Pucciniomycetes</taxon>
        <taxon>Pucciniales</taxon>
        <taxon>Pucciniaceae</taxon>
        <taxon>Puccinia</taxon>
    </lineage>
</organism>
<evidence type="ECO:0000313" key="4">
    <source>
        <dbReference type="Proteomes" id="UP000005240"/>
    </source>
</evidence>
<reference evidence="3 4" key="3">
    <citation type="journal article" date="2017" name="G3 (Bethesda)">
        <title>Comparative analysis highlights variable genome content of wheat rusts and divergence of the mating loci.</title>
        <authorList>
            <person name="Cuomo C.A."/>
            <person name="Bakkeren G."/>
            <person name="Khalil H.B."/>
            <person name="Panwar V."/>
            <person name="Joly D."/>
            <person name="Linning R."/>
            <person name="Sakthikumar S."/>
            <person name="Song X."/>
            <person name="Adiconis X."/>
            <person name="Fan L."/>
            <person name="Goldberg J.M."/>
            <person name="Levin J.Z."/>
            <person name="Young S."/>
            <person name="Zeng Q."/>
            <person name="Anikster Y."/>
            <person name="Bruce M."/>
            <person name="Wang M."/>
            <person name="Yin C."/>
            <person name="McCallum B."/>
            <person name="Szabo L.J."/>
            <person name="Hulbert S."/>
            <person name="Chen X."/>
            <person name="Fellers J.P."/>
        </authorList>
    </citation>
    <scope>NUCLEOTIDE SEQUENCE</scope>
    <source>
        <strain evidence="3">isolate 1-1 / race 1 (BBBD)</strain>
        <strain evidence="4">Isolate 1-1 / race 1 (BBBD)</strain>
    </source>
</reference>
<feature type="region of interest" description="Disordered" evidence="1">
    <location>
        <begin position="63"/>
        <end position="100"/>
    </location>
</feature>
<sequence length="100" mass="11128">MSPASTSTPKQPARRWSSPSAHILAPELPTSANPTRHLYWFRRRYWLRCASRACRLLVRPAAPRLIPDEDAPQQPAAARSPAPQDERPDGVSASGKQWAC</sequence>
<dbReference type="EMBL" id="ADAS02000567">
    <property type="protein sequence ID" value="OAV87143.1"/>
    <property type="molecule type" value="Genomic_DNA"/>
</dbReference>
<feature type="non-terminal residue" evidence="2">
    <location>
        <position position="100"/>
    </location>
</feature>
<reference evidence="3" key="4">
    <citation type="submission" date="2025-05" db="UniProtKB">
        <authorList>
            <consortium name="EnsemblFungi"/>
        </authorList>
    </citation>
    <scope>IDENTIFICATION</scope>
    <source>
        <strain evidence="3">isolate 1-1 / race 1 (BBBD)</strain>
    </source>
</reference>
<protein>
    <submittedName>
        <fullName evidence="2 3">Uncharacterized protein</fullName>
    </submittedName>
</protein>
<evidence type="ECO:0000256" key="1">
    <source>
        <dbReference type="SAM" id="MobiDB-lite"/>
    </source>
</evidence>
<evidence type="ECO:0000313" key="3">
    <source>
        <dbReference type="EnsemblFungi" id="PTTG_29554-t43_1-p1"/>
    </source>
</evidence>
<feature type="compositionally biased region" description="Polar residues" evidence="1">
    <location>
        <begin position="1"/>
        <end position="10"/>
    </location>
</feature>
<name>A0A180G5K8_PUCT1</name>
<evidence type="ECO:0000313" key="2">
    <source>
        <dbReference type="EMBL" id="OAV87143.1"/>
    </source>
</evidence>
<gene>
    <name evidence="2" type="ORF">PTTG_29554</name>
</gene>
<dbReference type="Proteomes" id="UP000005240">
    <property type="component" value="Unassembled WGS sequence"/>
</dbReference>
<dbReference type="VEuPathDB" id="FungiDB:PTTG_29554"/>
<proteinExistence type="predicted"/>
<keyword evidence="4" id="KW-1185">Reference proteome</keyword>
<accession>A0A180G5K8</accession>
<reference evidence="2" key="1">
    <citation type="submission" date="2009-11" db="EMBL/GenBank/DDBJ databases">
        <authorList>
            <consortium name="The Broad Institute Genome Sequencing Platform"/>
            <person name="Ward D."/>
            <person name="Feldgarden M."/>
            <person name="Earl A."/>
            <person name="Young S.K."/>
            <person name="Zeng Q."/>
            <person name="Koehrsen M."/>
            <person name="Alvarado L."/>
            <person name="Berlin A."/>
            <person name="Bochicchio J."/>
            <person name="Borenstein D."/>
            <person name="Chapman S.B."/>
            <person name="Chen Z."/>
            <person name="Engels R."/>
            <person name="Freedman E."/>
            <person name="Gellesch M."/>
            <person name="Goldberg J."/>
            <person name="Griggs A."/>
            <person name="Gujja S."/>
            <person name="Heilman E."/>
            <person name="Heiman D."/>
            <person name="Hepburn T."/>
            <person name="Howarth C."/>
            <person name="Jen D."/>
            <person name="Larson L."/>
            <person name="Lewis B."/>
            <person name="Mehta T."/>
            <person name="Park D."/>
            <person name="Pearson M."/>
            <person name="Roberts A."/>
            <person name="Saif S."/>
            <person name="Shea T."/>
            <person name="Shenoy N."/>
            <person name="Sisk P."/>
            <person name="Stolte C."/>
            <person name="Sykes S."/>
            <person name="Thomson T."/>
            <person name="Walk T."/>
            <person name="White J."/>
            <person name="Yandava C."/>
            <person name="Izard J."/>
            <person name="Baranova O.V."/>
            <person name="Blanton J.M."/>
            <person name="Tanner A.C."/>
            <person name="Dewhirst F.E."/>
            <person name="Haas B."/>
            <person name="Nusbaum C."/>
            <person name="Birren B."/>
        </authorList>
    </citation>
    <scope>NUCLEOTIDE SEQUENCE [LARGE SCALE GENOMIC DNA]</scope>
    <source>
        <strain evidence="2">1-1 BBBD Race 1</strain>
    </source>
</reference>
<dbReference type="EnsemblFungi" id="PTTG_29554-t43_1">
    <property type="protein sequence ID" value="PTTG_29554-t43_1-p1"/>
    <property type="gene ID" value="PTTG_29554"/>
</dbReference>
<reference evidence="2" key="2">
    <citation type="submission" date="2016-05" db="EMBL/GenBank/DDBJ databases">
        <title>Comparative analysis highlights variable genome content of wheat rusts and divergence of the mating loci.</title>
        <authorList>
            <person name="Cuomo C.A."/>
            <person name="Bakkeren G."/>
            <person name="Szabo L."/>
            <person name="Khalil H."/>
            <person name="Joly D."/>
            <person name="Goldberg J."/>
            <person name="Young S."/>
            <person name="Zeng Q."/>
            <person name="Fellers J."/>
        </authorList>
    </citation>
    <scope>NUCLEOTIDE SEQUENCE [LARGE SCALE GENOMIC DNA]</scope>
    <source>
        <strain evidence="2">1-1 BBBD Race 1</strain>
    </source>
</reference>
<feature type="region of interest" description="Disordered" evidence="1">
    <location>
        <begin position="1"/>
        <end position="31"/>
    </location>
</feature>